<accession>A0A370TVK9</accession>
<gene>
    <name evidence="2" type="ORF">BP5553_03900</name>
</gene>
<evidence type="ECO:0000313" key="3">
    <source>
        <dbReference type="Proteomes" id="UP000254866"/>
    </source>
</evidence>
<feature type="region of interest" description="Disordered" evidence="1">
    <location>
        <begin position="23"/>
        <end position="51"/>
    </location>
</feature>
<evidence type="ECO:0000313" key="2">
    <source>
        <dbReference type="EMBL" id="RDL39560.1"/>
    </source>
</evidence>
<sequence>MPQPTRSQLRPLQAPTAPYYLRDLPGRKRHYAQPSARVSSPRLPLNIAPAPKPKNRLKLRLIIRHHPTANQVPRHVQAPSKQDTQTRAGLNCTSSNEDPLHGLESHHQHDELLDLDCSSPRVYSGPLGQDAHTIDPIEGRYCQSPEPISRERGGDLDPTQSIKAGELEDMEKDMKRK</sequence>
<protein>
    <submittedName>
        <fullName evidence="2">Uncharacterized protein</fullName>
    </submittedName>
</protein>
<name>A0A370TVK9_9HELO</name>
<comment type="caution">
    <text evidence="2">The sequence shown here is derived from an EMBL/GenBank/DDBJ whole genome shotgun (WGS) entry which is preliminary data.</text>
</comment>
<dbReference type="AlphaFoldDB" id="A0A370TVK9"/>
<reference evidence="2 3" key="1">
    <citation type="journal article" date="2018" name="IMA Fungus">
        <title>IMA Genome-F 9: Draft genome sequence of Annulohypoxylon stygium, Aspergillus mulundensis, Berkeleyomyces basicola (syn. Thielaviopsis basicola), Ceratocystis smalleyi, two Cercospora beticola strains, Coleophoma cylindrospora, Fusarium fracticaudum, Phialophora cf. hyalina, and Morchella septimelata.</title>
        <authorList>
            <person name="Wingfield B.D."/>
            <person name="Bills G.F."/>
            <person name="Dong Y."/>
            <person name="Huang W."/>
            <person name="Nel W.J."/>
            <person name="Swalarsk-Parry B.S."/>
            <person name="Vaghefi N."/>
            <person name="Wilken P.M."/>
            <person name="An Z."/>
            <person name="de Beer Z.W."/>
            <person name="De Vos L."/>
            <person name="Chen L."/>
            <person name="Duong T.A."/>
            <person name="Gao Y."/>
            <person name="Hammerbacher A."/>
            <person name="Kikkert J.R."/>
            <person name="Li Y."/>
            <person name="Li H."/>
            <person name="Li K."/>
            <person name="Li Q."/>
            <person name="Liu X."/>
            <person name="Ma X."/>
            <person name="Naidoo K."/>
            <person name="Pethybridge S.J."/>
            <person name="Sun J."/>
            <person name="Steenkamp E.T."/>
            <person name="van der Nest M.A."/>
            <person name="van Wyk S."/>
            <person name="Wingfield M.J."/>
            <person name="Xiong C."/>
            <person name="Yue Q."/>
            <person name="Zhang X."/>
        </authorList>
    </citation>
    <scope>NUCLEOTIDE SEQUENCE [LARGE SCALE GENOMIC DNA]</scope>
    <source>
        <strain evidence="2 3">BP 5553</strain>
    </source>
</reference>
<evidence type="ECO:0000256" key="1">
    <source>
        <dbReference type="SAM" id="MobiDB-lite"/>
    </source>
</evidence>
<organism evidence="2 3">
    <name type="scientific">Venustampulla echinocandica</name>
    <dbReference type="NCBI Taxonomy" id="2656787"/>
    <lineage>
        <taxon>Eukaryota</taxon>
        <taxon>Fungi</taxon>
        <taxon>Dikarya</taxon>
        <taxon>Ascomycota</taxon>
        <taxon>Pezizomycotina</taxon>
        <taxon>Leotiomycetes</taxon>
        <taxon>Helotiales</taxon>
        <taxon>Pleuroascaceae</taxon>
        <taxon>Venustampulla</taxon>
    </lineage>
</organism>
<dbReference type="EMBL" id="NPIC01000002">
    <property type="protein sequence ID" value="RDL39560.1"/>
    <property type="molecule type" value="Genomic_DNA"/>
</dbReference>
<feature type="region of interest" description="Disordered" evidence="1">
    <location>
        <begin position="72"/>
        <end position="104"/>
    </location>
</feature>
<dbReference type="Proteomes" id="UP000254866">
    <property type="component" value="Unassembled WGS sequence"/>
</dbReference>
<dbReference type="RefSeq" id="XP_031872216.1">
    <property type="nucleotide sequence ID" value="XM_032012523.1"/>
</dbReference>
<feature type="compositionally biased region" description="Polar residues" evidence="1">
    <location>
        <begin position="79"/>
        <end position="97"/>
    </location>
</feature>
<dbReference type="GeneID" id="43596749"/>
<proteinExistence type="predicted"/>
<feature type="region of interest" description="Disordered" evidence="1">
    <location>
        <begin position="124"/>
        <end position="177"/>
    </location>
</feature>
<keyword evidence="3" id="KW-1185">Reference proteome</keyword>